<evidence type="ECO:0000313" key="1">
    <source>
        <dbReference type="EMBL" id="KKN69061.1"/>
    </source>
</evidence>
<accession>A0A0F9V6A1</accession>
<protein>
    <submittedName>
        <fullName evidence="1">Uncharacterized protein</fullName>
    </submittedName>
</protein>
<reference evidence="1" key="1">
    <citation type="journal article" date="2015" name="Nature">
        <title>Complex archaea that bridge the gap between prokaryotes and eukaryotes.</title>
        <authorList>
            <person name="Spang A."/>
            <person name="Saw J.H."/>
            <person name="Jorgensen S.L."/>
            <person name="Zaremba-Niedzwiedzka K."/>
            <person name="Martijn J."/>
            <person name="Lind A.E."/>
            <person name="van Eijk R."/>
            <person name="Schleper C."/>
            <person name="Guy L."/>
            <person name="Ettema T.J."/>
        </authorList>
    </citation>
    <scope>NUCLEOTIDE SEQUENCE</scope>
</reference>
<dbReference type="AlphaFoldDB" id="A0A0F9V6A1"/>
<gene>
    <name evidence="1" type="ORF">LCGC14_0445330</name>
</gene>
<organism evidence="1">
    <name type="scientific">marine sediment metagenome</name>
    <dbReference type="NCBI Taxonomy" id="412755"/>
    <lineage>
        <taxon>unclassified sequences</taxon>
        <taxon>metagenomes</taxon>
        <taxon>ecological metagenomes</taxon>
    </lineage>
</organism>
<dbReference type="EMBL" id="LAZR01000434">
    <property type="protein sequence ID" value="KKN69061.1"/>
    <property type="molecule type" value="Genomic_DNA"/>
</dbReference>
<proteinExistence type="predicted"/>
<comment type="caution">
    <text evidence="1">The sequence shown here is derived from an EMBL/GenBank/DDBJ whole genome shotgun (WGS) entry which is preliminary data.</text>
</comment>
<sequence>MADTKYTPGPWYSGGCVVWQEEGVMLADLSVPLPSNGLSPDETEANAKLIAQAPAMLEALEACVEWQQHLDSVKYHATAPRTRRDVWREARDAIAAATA</sequence>
<name>A0A0F9V6A1_9ZZZZ</name>